<comment type="caution">
    <text evidence="1">The sequence shown here is derived from an EMBL/GenBank/DDBJ whole genome shotgun (WGS) entry which is preliminary data.</text>
</comment>
<dbReference type="Proteomes" id="UP000297891">
    <property type="component" value="Unassembled WGS sequence"/>
</dbReference>
<organism evidence="1 2">
    <name type="scientific">Leptospira brenneri</name>
    <dbReference type="NCBI Taxonomy" id="2023182"/>
    <lineage>
        <taxon>Bacteria</taxon>
        <taxon>Pseudomonadati</taxon>
        <taxon>Spirochaetota</taxon>
        <taxon>Spirochaetia</taxon>
        <taxon>Leptospirales</taxon>
        <taxon>Leptospiraceae</taxon>
        <taxon>Leptospira</taxon>
    </lineage>
</organism>
<sequence length="234" mass="26137">MNTVCFIFARGGSKGLPNKNIRPFAGKPLIAWAIEQAKAVHRIRRVIVSTDSTSIAEVAREYGAETPFMRPPELAGDNSPEWLAWRHALNYIQETEGSLPDAMISIPATAPLRFIDDIIACLDEFEKGNADVVITVTDAHRNPSFNMVKYTNDEFVGLVTPPAEGVFRRQDAPQVFDMATVAFVVDPKFVFSNSSIFSGRVRAVNVPTERAIDIDTLFDFEVAEFLMQRRTRNL</sequence>
<keyword evidence="1" id="KW-0548">Nucleotidyltransferase</keyword>
<dbReference type="AlphaFoldDB" id="A0A2M9Y1S6"/>
<reference evidence="1" key="1">
    <citation type="journal article" date="2019" name="PLoS Negl. Trop. Dis.">
        <title>Revisiting the worldwide diversity of Leptospira species in the environment.</title>
        <authorList>
            <person name="Vincent A.T."/>
            <person name="Schiettekatte O."/>
            <person name="Bourhy P."/>
            <person name="Veyrier F.J."/>
            <person name="Picardeau M."/>
        </authorList>
    </citation>
    <scope>NUCLEOTIDE SEQUENCE [LARGE SCALE GENOMIC DNA]</scope>
    <source>
        <strain evidence="1">201800277</strain>
    </source>
</reference>
<protein>
    <submittedName>
        <fullName evidence="1">Acylneuraminate cytidylyltransferase family protein</fullName>
    </submittedName>
</protein>
<dbReference type="PANTHER" id="PTHR21485">
    <property type="entry name" value="HAD SUPERFAMILY MEMBERS CMAS AND KDSC"/>
    <property type="match status" value="1"/>
</dbReference>
<dbReference type="GO" id="GO:0008781">
    <property type="term" value="F:N-acylneuraminate cytidylyltransferase activity"/>
    <property type="evidence" value="ECO:0007669"/>
    <property type="project" value="TreeGrafter"/>
</dbReference>
<evidence type="ECO:0000313" key="2">
    <source>
        <dbReference type="Proteomes" id="UP000297891"/>
    </source>
</evidence>
<dbReference type="CDD" id="cd02513">
    <property type="entry name" value="CMP-NeuAc_Synthase"/>
    <property type="match status" value="1"/>
</dbReference>
<dbReference type="InterPro" id="IPR029044">
    <property type="entry name" value="Nucleotide-diphossugar_trans"/>
</dbReference>
<dbReference type="OrthoDB" id="9805604at2"/>
<proteinExistence type="predicted"/>
<dbReference type="Pfam" id="PF02348">
    <property type="entry name" value="CTP_transf_3"/>
    <property type="match status" value="1"/>
</dbReference>
<dbReference type="RefSeq" id="WP_100790827.1">
    <property type="nucleotide sequence ID" value="NZ_NPDQ01000004.1"/>
</dbReference>
<evidence type="ECO:0000313" key="1">
    <source>
        <dbReference type="EMBL" id="TGK92011.1"/>
    </source>
</evidence>
<dbReference type="InterPro" id="IPR003329">
    <property type="entry name" value="Cytidylyl_trans"/>
</dbReference>
<dbReference type="PANTHER" id="PTHR21485:SF6">
    <property type="entry name" value="N-ACYLNEURAMINATE CYTIDYLYLTRANSFERASE-RELATED"/>
    <property type="match status" value="1"/>
</dbReference>
<accession>A0A2M9Y1S6</accession>
<name>A0A2M9Y1S6_9LEPT</name>
<dbReference type="SUPFAM" id="SSF53448">
    <property type="entry name" value="Nucleotide-diphospho-sugar transferases"/>
    <property type="match status" value="1"/>
</dbReference>
<dbReference type="EMBL" id="RQFP01000014">
    <property type="protein sequence ID" value="TGK92011.1"/>
    <property type="molecule type" value="Genomic_DNA"/>
</dbReference>
<keyword evidence="1" id="KW-0808">Transferase</keyword>
<dbReference type="InterPro" id="IPR050793">
    <property type="entry name" value="CMP-NeuNAc_synthase"/>
</dbReference>
<gene>
    <name evidence="1" type="ORF">EHQ30_17680</name>
</gene>
<keyword evidence="2" id="KW-1185">Reference proteome</keyword>
<dbReference type="Gene3D" id="3.90.550.10">
    <property type="entry name" value="Spore Coat Polysaccharide Biosynthesis Protein SpsA, Chain A"/>
    <property type="match status" value="1"/>
</dbReference>